<feature type="transmembrane region" description="Helical" evidence="9">
    <location>
        <begin position="377"/>
        <end position="400"/>
    </location>
</feature>
<dbReference type="GO" id="GO:0022857">
    <property type="term" value="F:transmembrane transporter activity"/>
    <property type="evidence" value="ECO:0007669"/>
    <property type="project" value="InterPro"/>
</dbReference>
<comment type="caution">
    <text evidence="10">The sequence shown here is derived from an EMBL/GenBank/DDBJ whole genome shotgun (WGS) entry which is preliminary data.</text>
</comment>
<keyword evidence="7 9" id="KW-1133">Transmembrane helix</keyword>
<dbReference type="AlphaFoldDB" id="A0A179V926"/>
<evidence type="ECO:0000256" key="6">
    <source>
        <dbReference type="ARBA" id="ARBA00022692"/>
    </source>
</evidence>
<comment type="subcellular location">
    <subcellularLocation>
        <location evidence="2">Cell membrane</location>
        <topology evidence="2">Multi-pass membrane protein</topology>
    </subcellularLocation>
</comment>
<feature type="transmembrane region" description="Helical" evidence="9">
    <location>
        <begin position="50"/>
        <end position="67"/>
    </location>
</feature>
<feature type="transmembrane region" description="Helical" evidence="9">
    <location>
        <begin position="99"/>
        <end position="119"/>
    </location>
</feature>
<accession>A0A179V926</accession>
<dbReference type="RefSeq" id="WP_064632079.1">
    <property type="nucleotide sequence ID" value="NZ_LQYE01000029.1"/>
</dbReference>
<comment type="function">
    <text evidence="1">Probable amino-acid or metabolite transport protein.</text>
</comment>
<evidence type="ECO:0000256" key="1">
    <source>
        <dbReference type="ARBA" id="ARBA00002249"/>
    </source>
</evidence>
<dbReference type="EMBL" id="LQYE01000029">
    <property type="protein sequence ID" value="OAT67511.1"/>
    <property type="molecule type" value="Genomic_DNA"/>
</dbReference>
<dbReference type="GO" id="GO:0005886">
    <property type="term" value="C:plasma membrane"/>
    <property type="evidence" value="ECO:0007669"/>
    <property type="project" value="UniProtKB-SubCell"/>
</dbReference>
<evidence type="ECO:0000256" key="3">
    <source>
        <dbReference type="ARBA" id="ARBA00009523"/>
    </source>
</evidence>
<evidence type="ECO:0000313" key="11">
    <source>
        <dbReference type="Proteomes" id="UP000186919"/>
    </source>
</evidence>
<keyword evidence="5" id="KW-1003">Cell membrane</keyword>
<dbReference type="Pfam" id="PF13520">
    <property type="entry name" value="AA_permease_2"/>
    <property type="match status" value="1"/>
</dbReference>
<feature type="transmembrane region" description="Helical" evidence="9">
    <location>
        <begin position="472"/>
        <end position="493"/>
    </location>
</feature>
<protein>
    <submittedName>
        <fullName evidence="10">Amino acid permease</fullName>
    </submittedName>
</protein>
<evidence type="ECO:0000256" key="9">
    <source>
        <dbReference type="SAM" id="Phobius"/>
    </source>
</evidence>
<dbReference type="PANTHER" id="PTHR42770">
    <property type="entry name" value="AMINO ACID TRANSPORTER-RELATED"/>
    <property type="match status" value="1"/>
</dbReference>
<feature type="transmembrane region" description="Helical" evidence="9">
    <location>
        <begin position="157"/>
        <end position="182"/>
    </location>
</feature>
<gene>
    <name evidence="10" type="ORF">AWB85_12745</name>
</gene>
<dbReference type="Gene3D" id="1.20.1740.10">
    <property type="entry name" value="Amino acid/polyamine transporter I"/>
    <property type="match status" value="1"/>
</dbReference>
<feature type="transmembrane region" description="Helical" evidence="9">
    <location>
        <begin position="351"/>
        <end position="371"/>
    </location>
</feature>
<organism evidence="10 11">
    <name type="scientific">Mycobacteroides immunogenum</name>
    <dbReference type="NCBI Taxonomy" id="83262"/>
    <lineage>
        <taxon>Bacteria</taxon>
        <taxon>Bacillati</taxon>
        <taxon>Actinomycetota</taxon>
        <taxon>Actinomycetes</taxon>
        <taxon>Mycobacteriales</taxon>
        <taxon>Mycobacteriaceae</taxon>
        <taxon>Mycobacteroides</taxon>
    </lineage>
</organism>
<comment type="similarity">
    <text evidence="3">Belongs to the amino acid-polyamine-organocation (APC) superfamily.</text>
</comment>
<feature type="transmembrane region" description="Helical" evidence="9">
    <location>
        <begin position="421"/>
        <end position="443"/>
    </location>
</feature>
<name>A0A179V926_9MYCO</name>
<dbReference type="PIRSF" id="PIRSF006060">
    <property type="entry name" value="AA_transporter"/>
    <property type="match status" value="1"/>
</dbReference>
<evidence type="ECO:0000256" key="5">
    <source>
        <dbReference type="ARBA" id="ARBA00022475"/>
    </source>
</evidence>
<feature type="transmembrane region" description="Helical" evidence="9">
    <location>
        <begin position="131"/>
        <end position="150"/>
    </location>
</feature>
<keyword evidence="8 9" id="KW-0472">Membrane</keyword>
<sequence length="526" mass="55379">MTTSTQSAQPESGHALSPTLRRLDVFAVLVCALVGVDTLGAVSAYGPQGLLWMALVAVVFFLPYGLLTAELGSAFPQEGGPYVWTKLAYGKFAAGINQFFYWISNPVWIGGTLCIVAVVTFEEFFFPLPGVWKWVGGAVFVWGSALVIGASVRLGRWIFLVGAAARLALLGLFITSVIVFAYENGIQPLHASDFSWTYAGFVAVIPVIVFNFLGFEVPSNAAEEMVNPQKDVPLTVLRGGLTATLLYGIPVLGILLVLPKNQLGTVTGFVDACRAVFTVYGGSIAPDGTAELHGLGQVAAQIAAAGLIIGLFTSGTAWAMGVSRAQAVAFTDGAGPAWLGKFSANGSPARVNIMSAVVSTIVMAAAMIFAHGNAEKYFSAAIGLVVSATAISYILTFSSFMRLRHKFPDTRRPFQVFGGKAGGWIVTVLTVGTMLFTVISLFWPGIGVGWTGSGDDADLFLPKGFEGHRVEYTLSQLVPMAGVLVMASCLYVLGSFGKRLTANNPNISTPAVDGPGLSNEKESIGA</sequence>
<dbReference type="Proteomes" id="UP000186919">
    <property type="component" value="Unassembled WGS sequence"/>
</dbReference>
<keyword evidence="6 9" id="KW-0812">Transmembrane</keyword>
<keyword evidence="4" id="KW-0813">Transport</keyword>
<feature type="transmembrane region" description="Helical" evidence="9">
    <location>
        <begin position="194"/>
        <end position="215"/>
    </location>
</feature>
<evidence type="ECO:0000313" key="10">
    <source>
        <dbReference type="EMBL" id="OAT67511.1"/>
    </source>
</evidence>
<feature type="transmembrane region" description="Helical" evidence="9">
    <location>
        <begin position="298"/>
        <end position="320"/>
    </location>
</feature>
<evidence type="ECO:0000256" key="4">
    <source>
        <dbReference type="ARBA" id="ARBA00022448"/>
    </source>
</evidence>
<feature type="transmembrane region" description="Helical" evidence="9">
    <location>
        <begin position="236"/>
        <end position="258"/>
    </location>
</feature>
<evidence type="ECO:0000256" key="7">
    <source>
        <dbReference type="ARBA" id="ARBA00022989"/>
    </source>
</evidence>
<proteinExistence type="inferred from homology"/>
<dbReference type="InterPro" id="IPR050367">
    <property type="entry name" value="APC_superfamily"/>
</dbReference>
<reference evidence="10 11" key="1">
    <citation type="submission" date="2016-01" db="EMBL/GenBank/DDBJ databases">
        <title>Mycobacterium immunogenum strain CD11_6 genome sequencing and assembly.</title>
        <authorList>
            <person name="Kaur G."/>
            <person name="Nair G.R."/>
            <person name="Mayilraj S."/>
        </authorList>
    </citation>
    <scope>NUCLEOTIDE SEQUENCE [LARGE SCALE GENOMIC DNA]</scope>
    <source>
        <strain evidence="10 11">CD11-6</strain>
    </source>
</reference>
<evidence type="ECO:0000256" key="8">
    <source>
        <dbReference type="ARBA" id="ARBA00023136"/>
    </source>
</evidence>
<dbReference type="PANTHER" id="PTHR42770:SF15">
    <property type="entry name" value="GLUTAMATE_GAMMA-AMINOBUTYRATE ANTIPORTER-RELATED"/>
    <property type="match status" value="1"/>
</dbReference>
<dbReference type="InterPro" id="IPR002293">
    <property type="entry name" value="AA/rel_permease1"/>
</dbReference>
<evidence type="ECO:0000256" key="2">
    <source>
        <dbReference type="ARBA" id="ARBA00004651"/>
    </source>
</evidence>
<feature type="transmembrane region" description="Helical" evidence="9">
    <location>
        <begin position="25"/>
        <end position="44"/>
    </location>
</feature>